<accession>A0A8I1FXK7</accession>
<evidence type="ECO:0000313" key="1">
    <source>
        <dbReference type="EMBL" id="MBJ2259938.1"/>
    </source>
</evidence>
<dbReference type="AlphaFoldDB" id="A0A8I1FXK7"/>
<sequence length="101" mass="11548">MFLTGAEALGMTHRQCLDLLESAEDTLDFLTSTLTYLIHAEGQHTRPNAALIAEWEALDQEVFEVQYSLPGSDVKVYQQVIETYGQRNRELRPVVDRYMAK</sequence>
<dbReference type="EMBL" id="JAEKCZ010000041">
    <property type="protein sequence ID" value="MBJ2259938.1"/>
    <property type="molecule type" value="Genomic_DNA"/>
</dbReference>
<evidence type="ECO:0000313" key="2">
    <source>
        <dbReference type="Proteomes" id="UP000658390"/>
    </source>
</evidence>
<comment type="caution">
    <text evidence="1">The sequence shown here is derived from an EMBL/GenBank/DDBJ whole genome shotgun (WGS) entry which is preliminary data.</text>
</comment>
<name>A0A8I1FXK7_9PSED</name>
<dbReference type="RefSeq" id="WP_198823120.1">
    <property type="nucleotide sequence ID" value="NZ_JAEKCZ010000041.1"/>
</dbReference>
<reference evidence="1" key="1">
    <citation type="submission" date="2020-12" db="EMBL/GenBank/DDBJ databases">
        <title>Antibiotic resistance and phylogeny of Pseudomonas spp. isolated over three decades from chicken meat in the Norwegian food chain.</title>
        <authorList>
            <person name="Moen B."/>
        </authorList>
    </citation>
    <scope>NUCLEOTIDE SEQUENCE</scope>
    <source>
        <strain evidence="1">MF6762</strain>
    </source>
</reference>
<protein>
    <submittedName>
        <fullName evidence="1">Uncharacterized protein</fullName>
    </submittedName>
</protein>
<proteinExistence type="predicted"/>
<organism evidence="1 2">
    <name type="scientific">Pseudomonas psychrophila</name>
    <dbReference type="NCBI Taxonomy" id="122355"/>
    <lineage>
        <taxon>Bacteria</taxon>
        <taxon>Pseudomonadati</taxon>
        <taxon>Pseudomonadota</taxon>
        <taxon>Gammaproteobacteria</taxon>
        <taxon>Pseudomonadales</taxon>
        <taxon>Pseudomonadaceae</taxon>
        <taxon>Pseudomonas</taxon>
    </lineage>
</organism>
<dbReference type="Proteomes" id="UP000658390">
    <property type="component" value="Unassembled WGS sequence"/>
</dbReference>
<gene>
    <name evidence="1" type="ORF">JFT45_25905</name>
</gene>